<feature type="domain" description="Pyridoxamine 5'-phosphate oxidase N-terminal" evidence="1">
    <location>
        <begin position="32"/>
        <end position="150"/>
    </location>
</feature>
<evidence type="ECO:0000259" key="1">
    <source>
        <dbReference type="Pfam" id="PF01243"/>
    </source>
</evidence>
<evidence type="ECO:0000313" key="3">
    <source>
        <dbReference type="Proteomes" id="UP001202867"/>
    </source>
</evidence>
<dbReference type="NCBIfam" id="TIGR04025">
    <property type="entry name" value="PPOX_FMN_DR2398"/>
    <property type="match status" value="1"/>
</dbReference>
<keyword evidence="3" id="KW-1185">Reference proteome</keyword>
<comment type="caution">
    <text evidence="2">The sequence shown here is derived from an EMBL/GenBank/DDBJ whole genome shotgun (WGS) entry which is preliminary data.</text>
</comment>
<reference evidence="3" key="2">
    <citation type="submission" date="2023-07" db="EMBL/GenBank/DDBJ databases">
        <title>Ancylobacter moscoviensis sp. nov., facultatively methylotrophic bacteria from activated sludge and the reclassification of Starkeya novella (Starkey 1934) Kelly et al. 2000 as Ancylobacter novellus comb. nov., Starkeya koreensis Im et al. 2006 as Ancylobacter koreensis comb.nov., Angulomicrobium tetraedrale Vasil'eva et al. 1986 as Ancylobacter tetraedralis comb. nov., Angulomicrobium amanitiforme Fritz et al. 2004 as Ancylobacter amanitiformis comb. nov. and Methylorhabdus multivorans Doronina et al. 1996 as Ancylobacter multivorans comb. nov. and emended description of the genus Ancylobacter.</title>
        <authorList>
            <person name="Doronina N."/>
            <person name="Chemodurova A."/>
            <person name="Grouzdev D."/>
            <person name="Koziaeva V."/>
            <person name="Shi W."/>
            <person name="Wu L."/>
            <person name="Kaparullina E."/>
        </authorList>
    </citation>
    <scope>NUCLEOTIDE SEQUENCE [LARGE SCALE GENOMIC DNA]</scope>
    <source>
        <strain evidence="3">Jip08</strain>
    </source>
</reference>
<dbReference type="Proteomes" id="UP001202867">
    <property type="component" value="Unassembled WGS sequence"/>
</dbReference>
<dbReference type="InterPro" id="IPR012349">
    <property type="entry name" value="Split_barrel_FMN-bd"/>
</dbReference>
<protein>
    <submittedName>
        <fullName evidence="2">Pyridoxamine 5'-phosphate oxidase family protein</fullName>
    </submittedName>
</protein>
<dbReference type="EMBL" id="JALKCG010000013">
    <property type="protein sequence ID" value="MCK0210095.1"/>
    <property type="molecule type" value="Genomic_DNA"/>
</dbReference>
<sequence length="202" mass="22463">MARIASVEQLRTLYAEPRERSRRKVLPALDIHCRSFIGLSPLVMLASFGADGRADVTPRGDAPGFVGIEDAGTLLIPDRPGNNRLDTLTNLLANPAVGLLFLIPGVDETLRINGRAEIRDDTELLERFVVDGRAPVTVLRVRVQEAYLHCAKAFMRSRAWNPAAQLPRERLPSMGEMLRDQLGLATAETQAEMLERYRATLY</sequence>
<accession>A0ABT0DS37</accession>
<dbReference type="RefSeq" id="WP_247202599.1">
    <property type="nucleotide sequence ID" value="NZ_JALKCG010000013.1"/>
</dbReference>
<evidence type="ECO:0000313" key="2">
    <source>
        <dbReference type="EMBL" id="MCK0210095.1"/>
    </source>
</evidence>
<gene>
    <name evidence="2" type="ORF">MWN33_18855</name>
</gene>
<dbReference type="Gene3D" id="2.30.110.10">
    <property type="entry name" value="Electron Transport, Fmn-binding Protein, Chain A"/>
    <property type="match status" value="1"/>
</dbReference>
<name>A0ABT0DS37_9HYPH</name>
<dbReference type="PANTHER" id="PTHR42815:SF2">
    <property type="entry name" value="FAD-BINDING, PUTATIVE (AFU_ORTHOLOGUE AFUA_6G07600)-RELATED"/>
    <property type="match status" value="1"/>
</dbReference>
<dbReference type="SUPFAM" id="SSF50475">
    <property type="entry name" value="FMN-binding split barrel"/>
    <property type="match status" value="1"/>
</dbReference>
<dbReference type="InterPro" id="IPR011576">
    <property type="entry name" value="Pyridox_Oxase_N"/>
</dbReference>
<dbReference type="PANTHER" id="PTHR42815">
    <property type="entry name" value="FAD-BINDING, PUTATIVE (AFU_ORTHOLOGUE AFUA_6G07600)-RELATED"/>
    <property type="match status" value="1"/>
</dbReference>
<proteinExistence type="predicted"/>
<organism evidence="2 3">
    <name type="scientific">Ancylobacter koreensis</name>
    <dbReference type="NCBI Taxonomy" id="266121"/>
    <lineage>
        <taxon>Bacteria</taxon>
        <taxon>Pseudomonadati</taxon>
        <taxon>Pseudomonadota</taxon>
        <taxon>Alphaproteobacteria</taxon>
        <taxon>Hyphomicrobiales</taxon>
        <taxon>Xanthobacteraceae</taxon>
        <taxon>Ancylobacter</taxon>
    </lineage>
</organism>
<dbReference type="InterPro" id="IPR024029">
    <property type="entry name" value="Pyridox_Oxase_FMN-dep"/>
</dbReference>
<reference evidence="2 3" key="1">
    <citation type="submission" date="2022-04" db="EMBL/GenBank/DDBJ databases">
        <authorList>
            <person name="Grouzdev D.S."/>
            <person name="Pantiukh K.S."/>
            <person name="Krutkina M.S."/>
        </authorList>
    </citation>
    <scope>NUCLEOTIDE SEQUENCE [LARGE SCALE GENOMIC DNA]</scope>
    <source>
        <strain evidence="2 3">Jip08</strain>
    </source>
</reference>
<dbReference type="Pfam" id="PF01243">
    <property type="entry name" value="PNPOx_N"/>
    <property type="match status" value="1"/>
</dbReference>